<feature type="region of interest" description="Disordered" evidence="1">
    <location>
        <begin position="1"/>
        <end position="23"/>
    </location>
</feature>
<organism evidence="3 4">
    <name type="scientific">Plantactinospora veratri</name>
    <dbReference type="NCBI Taxonomy" id="1436122"/>
    <lineage>
        <taxon>Bacteria</taxon>
        <taxon>Bacillati</taxon>
        <taxon>Actinomycetota</taxon>
        <taxon>Actinomycetes</taxon>
        <taxon>Micromonosporales</taxon>
        <taxon>Micromonosporaceae</taxon>
        <taxon>Plantactinospora</taxon>
    </lineage>
</organism>
<evidence type="ECO:0000259" key="2">
    <source>
        <dbReference type="Pfam" id="PF19493"/>
    </source>
</evidence>
<dbReference type="NCBIfam" id="NF041216">
    <property type="entry name" value="CU044_2847_fam"/>
    <property type="match status" value="1"/>
</dbReference>
<dbReference type="RefSeq" id="WP_331210245.1">
    <property type="nucleotide sequence ID" value="NZ_JAZGQL010000020.1"/>
</dbReference>
<feature type="domain" description="Trypsin-co-occurring" evidence="2">
    <location>
        <begin position="4"/>
        <end position="97"/>
    </location>
</feature>
<evidence type="ECO:0000256" key="1">
    <source>
        <dbReference type="SAM" id="MobiDB-lite"/>
    </source>
</evidence>
<name>A0ABU7SKE1_9ACTN</name>
<dbReference type="Pfam" id="PF19493">
    <property type="entry name" value="Trypco1"/>
    <property type="match status" value="1"/>
</dbReference>
<evidence type="ECO:0000313" key="4">
    <source>
        <dbReference type="Proteomes" id="UP001339911"/>
    </source>
</evidence>
<sequence>MSHTPVRVEVFPTDGTDPRQIGPNRRLTTLLQERADDIGTAVRDISRMLRESVESEPEESGFRVSTVTSTFGLSLATSGGVVVTRASAEVSFEVTLTIERA</sequence>
<protein>
    <submittedName>
        <fullName evidence="3">CU044_2847 family protein</fullName>
    </submittedName>
</protein>
<dbReference type="EMBL" id="JAZGQL010000020">
    <property type="protein sequence ID" value="MEE6310022.1"/>
    <property type="molecule type" value="Genomic_DNA"/>
</dbReference>
<proteinExistence type="predicted"/>
<reference evidence="3 4" key="1">
    <citation type="submission" date="2024-01" db="EMBL/GenBank/DDBJ databases">
        <title>Genome insights into Plantactinospora veratri sp. nov.</title>
        <authorList>
            <person name="Wang L."/>
        </authorList>
    </citation>
    <scope>NUCLEOTIDE SEQUENCE [LARGE SCALE GENOMIC DNA]</scope>
    <source>
        <strain evidence="3 4">NEAU-FHS4</strain>
    </source>
</reference>
<comment type="caution">
    <text evidence="3">The sequence shown here is derived from an EMBL/GenBank/DDBJ whole genome shotgun (WGS) entry which is preliminary data.</text>
</comment>
<dbReference type="InterPro" id="IPR045794">
    <property type="entry name" value="Trypco1"/>
</dbReference>
<gene>
    <name evidence="3" type="ORF">V1634_24620</name>
</gene>
<evidence type="ECO:0000313" key="3">
    <source>
        <dbReference type="EMBL" id="MEE6310022.1"/>
    </source>
</evidence>
<accession>A0ABU7SKE1</accession>
<dbReference type="Proteomes" id="UP001339911">
    <property type="component" value="Unassembled WGS sequence"/>
</dbReference>
<keyword evidence="4" id="KW-1185">Reference proteome</keyword>